<reference evidence="1 2" key="1">
    <citation type="submission" date="2024-07" db="EMBL/GenBank/DDBJ databases">
        <title>Genomic Encyclopedia of Type Strains, Phase V (KMG-V): Genome sequencing to study the core and pangenomes of soil and plant-associated prokaryotes.</title>
        <authorList>
            <person name="Whitman W."/>
        </authorList>
    </citation>
    <scope>NUCLEOTIDE SEQUENCE [LARGE SCALE GENOMIC DNA]</scope>
    <source>
        <strain evidence="1 2">USDA 415</strain>
    </source>
</reference>
<proteinExistence type="predicted"/>
<comment type="caution">
    <text evidence="1">The sequence shown here is derived from an EMBL/GenBank/DDBJ whole genome shotgun (WGS) entry which is preliminary data.</text>
</comment>
<organism evidence="1 2">
    <name type="scientific">Bradyrhizobium elkanii</name>
    <dbReference type="NCBI Taxonomy" id="29448"/>
    <lineage>
        <taxon>Bacteria</taxon>
        <taxon>Pseudomonadati</taxon>
        <taxon>Pseudomonadota</taxon>
        <taxon>Alphaproteobacteria</taxon>
        <taxon>Hyphomicrobiales</taxon>
        <taxon>Nitrobacteraceae</taxon>
        <taxon>Bradyrhizobium</taxon>
    </lineage>
</organism>
<evidence type="ECO:0000313" key="2">
    <source>
        <dbReference type="Proteomes" id="UP001565471"/>
    </source>
</evidence>
<sequence>MREWLVQPLPGEEEEIDHLDVGRERAAMQCIGIGEIRIAAEQAIDHRSDEAPFEQALRLRLFQRQCGEQRQIDGAVGRCSRIQRVDDVVGLAEAEGSPTTSSVPTSRMMCSAIASGSEKKMGISNGPGGDGG</sequence>
<evidence type="ECO:0000313" key="1">
    <source>
        <dbReference type="EMBL" id="MEY9315513.1"/>
    </source>
</evidence>
<accession>A0ABV4EXK2</accession>
<name>A0ABV4EXK2_BRAEL</name>
<dbReference type="EMBL" id="JBGBZA010000002">
    <property type="protein sequence ID" value="MEY9315513.1"/>
    <property type="molecule type" value="Genomic_DNA"/>
</dbReference>
<keyword evidence="2" id="KW-1185">Reference proteome</keyword>
<dbReference type="Proteomes" id="UP001565471">
    <property type="component" value="Unassembled WGS sequence"/>
</dbReference>
<protein>
    <submittedName>
        <fullName evidence="1">Uncharacterized protein</fullName>
    </submittedName>
</protein>
<gene>
    <name evidence="1" type="ORF">ABIF29_002312</name>
</gene>